<comment type="caution">
    <text evidence="2">The sequence shown here is derived from an EMBL/GenBank/DDBJ whole genome shotgun (WGS) entry which is preliminary data.</text>
</comment>
<dbReference type="AlphaFoldDB" id="K9H010"/>
<dbReference type="InterPro" id="IPR002937">
    <property type="entry name" value="Amino_oxidase"/>
</dbReference>
<dbReference type="Gene3D" id="3.50.50.60">
    <property type="entry name" value="FAD/NAD(P)-binding domain"/>
    <property type="match status" value="1"/>
</dbReference>
<name>K9H010_9PROT</name>
<dbReference type="STRING" id="1238182.C882_4338"/>
<protein>
    <recommendedName>
        <fullName evidence="1">Amine oxidase domain-containing protein</fullName>
    </recommendedName>
</protein>
<dbReference type="Pfam" id="PF13450">
    <property type="entry name" value="NAD_binding_8"/>
    <property type="match status" value="1"/>
</dbReference>
<dbReference type="Gene3D" id="3.90.660.10">
    <property type="match status" value="1"/>
</dbReference>
<accession>K9H010</accession>
<evidence type="ECO:0000313" key="3">
    <source>
        <dbReference type="Proteomes" id="UP000009881"/>
    </source>
</evidence>
<sequence length="339" mass="35546">MNLSTTIAAPVAVVGAGIAGLACAHRLAGAGVPVQVFDKGRGPGGRLATRRAEDGALTFDHGAQYATARDPAFRAALEAAAEAGTAAPWDGRWAMLGEEGFTRVSASETRWVGRPGMSGLVKALAADVAVTQGVRITALDRDAAGLWRLTDADGRTHGPYHAVALTAPAPQAREMLGEWEAAFPALSRVRYAPCWAAMAAWEAPLPLPFDMARLEDPVLGLAGRNGGKPGRAPEADCWTLHGAPGWSRDHLEDDAATVARRLLDRFVALTGVTEAVRHLSAHRWRHALVERPADVSYLLDAAAGLGLAGDWCRGPRVELAFLSGHDLAGGMLESLAVAA</sequence>
<evidence type="ECO:0000259" key="1">
    <source>
        <dbReference type="Pfam" id="PF01593"/>
    </source>
</evidence>
<dbReference type="Proteomes" id="UP000009881">
    <property type="component" value="Unassembled WGS sequence"/>
</dbReference>
<dbReference type="RefSeq" id="WP_009540446.1">
    <property type="nucleotide sequence ID" value="NZ_ANHY01000008.1"/>
</dbReference>
<dbReference type="eggNOG" id="COG3380">
    <property type="taxonomic scope" value="Bacteria"/>
</dbReference>
<feature type="domain" description="Amine oxidase" evidence="1">
    <location>
        <begin position="82"/>
        <end position="326"/>
    </location>
</feature>
<evidence type="ECO:0000313" key="2">
    <source>
        <dbReference type="EMBL" id="EKV30379.1"/>
    </source>
</evidence>
<dbReference type="Pfam" id="PF01593">
    <property type="entry name" value="Amino_oxidase"/>
    <property type="match status" value="1"/>
</dbReference>
<keyword evidence="3" id="KW-1185">Reference proteome</keyword>
<dbReference type="InterPro" id="IPR036188">
    <property type="entry name" value="FAD/NAD-bd_sf"/>
</dbReference>
<dbReference type="SUPFAM" id="SSF51905">
    <property type="entry name" value="FAD/NAD(P)-binding domain"/>
    <property type="match status" value="1"/>
</dbReference>
<proteinExistence type="predicted"/>
<reference evidence="2 3" key="1">
    <citation type="journal article" date="2013" name="Genome Announc.">
        <title>Draft Genome Sequence of an Alphaproteobacterium, Caenispirillum salinarum AK4(T), Isolated from a Solar Saltern.</title>
        <authorList>
            <person name="Khatri I."/>
            <person name="Singh A."/>
            <person name="Korpole S."/>
            <person name="Pinnaka A.K."/>
            <person name="Subramanian S."/>
        </authorList>
    </citation>
    <scope>NUCLEOTIDE SEQUENCE [LARGE SCALE GENOMIC DNA]</scope>
    <source>
        <strain evidence="2 3">AK4</strain>
    </source>
</reference>
<organism evidence="2 3">
    <name type="scientific">Caenispirillum salinarum AK4</name>
    <dbReference type="NCBI Taxonomy" id="1238182"/>
    <lineage>
        <taxon>Bacteria</taxon>
        <taxon>Pseudomonadati</taxon>
        <taxon>Pseudomonadota</taxon>
        <taxon>Alphaproteobacteria</taxon>
        <taxon>Rhodospirillales</taxon>
        <taxon>Novispirillaceae</taxon>
        <taxon>Caenispirillum</taxon>
    </lineage>
</organism>
<dbReference type="EMBL" id="ANHY01000008">
    <property type="protein sequence ID" value="EKV30379.1"/>
    <property type="molecule type" value="Genomic_DNA"/>
</dbReference>
<dbReference type="OrthoDB" id="5792777at2"/>
<dbReference type="GO" id="GO:0016491">
    <property type="term" value="F:oxidoreductase activity"/>
    <property type="evidence" value="ECO:0007669"/>
    <property type="project" value="InterPro"/>
</dbReference>
<dbReference type="PANTHER" id="PTHR16128:SF5">
    <property type="entry name" value="FAD_NAD(P)-BINDING OXIDOREDUCTASE FAMILY PROTEIN"/>
    <property type="match status" value="1"/>
</dbReference>
<gene>
    <name evidence="2" type="ORF">C882_4338</name>
</gene>
<dbReference type="PATRIC" id="fig|1238182.3.peg.2000"/>
<dbReference type="PRINTS" id="PR00419">
    <property type="entry name" value="ADXRDTASE"/>
</dbReference>
<dbReference type="PANTHER" id="PTHR16128">
    <property type="entry name" value="FAD/NAD(P)-BINDING OXIDOREDUCTASE FAMILY PROTEIN"/>
    <property type="match status" value="1"/>
</dbReference>